<dbReference type="AlphaFoldDB" id="A0A7J5Z142"/>
<name>A0A7J5Z142_DISMA</name>
<evidence type="ECO:0000313" key="2">
    <source>
        <dbReference type="Proteomes" id="UP000518266"/>
    </source>
</evidence>
<reference evidence="1 2" key="1">
    <citation type="submission" date="2020-03" db="EMBL/GenBank/DDBJ databases">
        <title>Dissostichus mawsoni Genome sequencing and assembly.</title>
        <authorList>
            <person name="Park H."/>
        </authorList>
    </citation>
    <scope>NUCLEOTIDE SEQUENCE [LARGE SCALE GENOMIC DNA]</scope>
    <source>
        <strain evidence="1">DM0001</strain>
        <tissue evidence="1">Muscle</tissue>
    </source>
</reference>
<comment type="caution">
    <text evidence="1">The sequence shown here is derived from an EMBL/GenBank/DDBJ whole genome shotgun (WGS) entry which is preliminary data.</text>
</comment>
<dbReference type="EMBL" id="JAAKFY010000007">
    <property type="protein sequence ID" value="KAF3854487.1"/>
    <property type="molecule type" value="Genomic_DNA"/>
</dbReference>
<accession>A0A7J5Z142</accession>
<keyword evidence="2" id="KW-1185">Reference proteome</keyword>
<sequence length="149" mass="16472">SAHYRAIATPASLGNTLTPPSPLNGSPGNSVHLLLRFHVWRRRKMMDGDSSSCFRFSLVQDIYFGTVIEYRIKEQSISEEAEEPTIKEPAPVSCDAFKSCLMRLPQTSDCLGNINAFFKENGISIPKIPPCLIYPPSSLTLPTTYPPSP</sequence>
<dbReference type="Proteomes" id="UP000518266">
    <property type="component" value="Unassembled WGS sequence"/>
</dbReference>
<evidence type="ECO:0000313" key="1">
    <source>
        <dbReference type="EMBL" id="KAF3854487.1"/>
    </source>
</evidence>
<proteinExistence type="predicted"/>
<gene>
    <name evidence="1" type="ORF">F7725_022542</name>
</gene>
<organism evidence="1 2">
    <name type="scientific">Dissostichus mawsoni</name>
    <name type="common">Antarctic cod</name>
    <dbReference type="NCBI Taxonomy" id="36200"/>
    <lineage>
        <taxon>Eukaryota</taxon>
        <taxon>Metazoa</taxon>
        <taxon>Chordata</taxon>
        <taxon>Craniata</taxon>
        <taxon>Vertebrata</taxon>
        <taxon>Euteleostomi</taxon>
        <taxon>Actinopterygii</taxon>
        <taxon>Neopterygii</taxon>
        <taxon>Teleostei</taxon>
        <taxon>Neoteleostei</taxon>
        <taxon>Acanthomorphata</taxon>
        <taxon>Eupercaria</taxon>
        <taxon>Perciformes</taxon>
        <taxon>Notothenioidei</taxon>
        <taxon>Nototheniidae</taxon>
        <taxon>Dissostichus</taxon>
    </lineage>
</organism>
<feature type="non-terminal residue" evidence="1">
    <location>
        <position position="1"/>
    </location>
</feature>
<protein>
    <submittedName>
        <fullName evidence="1">Uncharacterized protein</fullName>
    </submittedName>
</protein>